<evidence type="ECO:0000259" key="5">
    <source>
        <dbReference type="PROSITE" id="PS50122"/>
    </source>
</evidence>
<feature type="active site" evidence="4">
    <location>
        <position position="136"/>
    </location>
</feature>
<evidence type="ECO:0000313" key="7">
    <source>
        <dbReference type="Proteomes" id="UP000321204"/>
    </source>
</evidence>
<dbReference type="Pfam" id="PF01339">
    <property type="entry name" value="CheB_methylest"/>
    <property type="match status" value="1"/>
</dbReference>
<feature type="domain" description="CheB-type methylesterase" evidence="5">
    <location>
        <begin position="9"/>
        <end position="192"/>
    </location>
</feature>
<evidence type="ECO:0000256" key="2">
    <source>
        <dbReference type="ARBA" id="ARBA00039140"/>
    </source>
</evidence>
<reference evidence="6 7" key="1">
    <citation type="journal article" date="2015" name="Int. J. Syst. Evol. Microbiol.">
        <title>Flavisolibacter ginsenosidimutans sp. nov., with ginsenoside-converting activity isolated from soil used for cultivating ginseng.</title>
        <authorList>
            <person name="Zhao Y."/>
            <person name="Liu Q."/>
            <person name="Kang M.S."/>
            <person name="Jin F."/>
            <person name="Yu H."/>
            <person name="Im W.T."/>
        </authorList>
    </citation>
    <scope>NUCLEOTIDE SEQUENCE [LARGE SCALE GENOMIC DNA]</scope>
    <source>
        <strain evidence="6 7">Gsoil 636</strain>
    </source>
</reference>
<evidence type="ECO:0000313" key="6">
    <source>
        <dbReference type="EMBL" id="QEC55645.1"/>
    </source>
</evidence>
<evidence type="ECO:0000256" key="4">
    <source>
        <dbReference type="PROSITE-ProRule" id="PRU00050"/>
    </source>
</evidence>
<dbReference type="Proteomes" id="UP000321204">
    <property type="component" value="Chromosome"/>
</dbReference>
<keyword evidence="4" id="KW-0145">Chemotaxis</keyword>
<keyword evidence="1 4" id="KW-0378">Hydrolase</keyword>
<dbReference type="Gene3D" id="3.40.50.180">
    <property type="entry name" value="Methylesterase CheB, C-terminal domain"/>
    <property type="match status" value="1"/>
</dbReference>
<dbReference type="EMBL" id="CP042433">
    <property type="protein sequence ID" value="QEC55645.1"/>
    <property type="molecule type" value="Genomic_DNA"/>
</dbReference>
<keyword evidence="7" id="KW-1185">Reference proteome</keyword>
<feature type="active site" evidence="4">
    <location>
        <position position="43"/>
    </location>
</feature>
<dbReference type="GO" id="GO:0006935">
    <property type="term" value="P:chemotaxis"/>
    <property type="evidence" value="ECO:0007669"/>
    <property type="project" value="UniProtKB-UniRule"/>
</dbReference>
<dbReference type="RefSeq" id="WP_146784739.1">
    <property type="nucleotide sequence ID" value="NZ_BAABIO010000002.1"/>
</dbReference>
<dbReference type="PROSITE" id="PS50122">
    <property type="entry name" value="CHEB"/>
    <property type="match status" value="1"/>
</dbReference>
<dbReference type="GO" id="GO:0005737">
    <property type="term" value="C:cytoplasm"/>
    <property type="evidence" value="ECO:0007669"/>
    <property type="project" value="InterPro"/>
</dbReference>
<feature type="active site" evidence="4">
    <location>
        <position position="16"/>
    </location>
</feature>
<name>A0A5B8UH04_9BACT</name>
<accession>A0A5B8UH04</accession>
<dbReference type="InterPro" id="IPR035909">
    <property type="entry name" value="CheB_C"/>
</dbReference>
<dbReference type="EC" id="3.1.1.61" evidence="2"/>
<dbReference type="InterPro" id="IPR000673">
    <property type="entry name" value="Sig_transdc_resp-reg_Me-estase"/>
</dbReference>
<gene>
    <name evidence="6" type="ORF">FSB75_06965</name>
</gene>
<evidence type="ECO:0000256" key="1">
    <source>
        <dbReference type="ARBA" id="ARBA00022801"/>
    </source>
</evidence>
<dbReference type="KEGG" id="fgg:FSB75_06965"/>
<evidence type="ECO:0000256" key="3">
    <source>
        <dbReference type="ARBA" id="ARBA00048267"/>
    </source>
</evidence>
<protein>
    <recommendedName>
        <fullName evidence="2">protein-glutamate methylesterase</fullName>
        <ecNumber evidence="2">3.1.1.61</ecNumber>
    </recommendedName>
</protein>
<dbReference type="PANTHER" id="PTHR42872:SF3">
    <property type="entry name" value="PROTEIN-GLUTAMATE METHYLESTERASE_PROTEIN-GLUTAMINE GLUTAMINASE 1"/>
    <property type="match status" value="1"/>
</dbReference>
<comment type="catalytic activity">
    <reaction evidence="3">
        <text>[protein]-L-glutamate 5-O-methyl ester + H2O = L-glutamyl-[protein] + methanol + H(+)</text>
        <dbReference type="Rhea" id="RHEA:23236"/>
        <dbReference type="Rhea" id="RHEA-COMP:10208"/>
        <dbReference type="Rhea" id="RHEA-COMP:10311"/>
        <dbReference type="ChEBI" id="CHEBI:15377"/>
        <dbReference type="ChEBI" id="CHEBI:15378"/>
        <dbReference type="ChEBI" id="CHEBI:17790"/>
        <dbReference type="ChEBI" id="CHEBI:29973"/>
        <dbReference type="ChEBI" id="CHEBI:82795"/>
        <dbReference type="EC" id="3.1.1.61"/>
    </reaction>
</comment>
<dbReference type="OrthoDB" id="1524092at2"/>
<proteinExistence type="predicted"/>
<dbReference type="AlphaFoldDB" id="A0A5B8UH04"/>
<dbReference type="GO" id="GO:0008984">
    <property type="term" value="F:protein-glutamate methylesterase activity"/>
    <property type="evidence" value="ECO:0007669"/>
    <property type="project" value="UniProtKB-EC"/>
</dbReference>
<dbReference type="CDD" id="cd16433">
    <property type="entry name" value="CheB"/>
    <property type="match status" value="1"/>
</dbReference>
<dbReference type="SUPFAM" id="SSF52738">
    <property type="entry name" value="Methylesterase CheB, C-terminal domain"/>
    <property type="match status" value="1"/>
</dbReference>
<organism evidence="6 7">
    <name type="scientific">Flavisolibacter ginsenosidimutans</name>
    <dbReference type="NCBI Taxonomy" id="661481"/>
    <lineage>
        <taxon>Bacteria</taxon>
        <taxon>Pseudomonadati</taxon>
        <taxon>Bacteroidota</taxon>
        <taxon>Chitinophagia</taxon>
        <taxon>Chitinophagales</taxon>
        <taxon>Chitinophagaceae</taxon>
        <taxon>Flavisolibacter</taxon>
    </lineage>
</organism>
<dbReference type="GO" id="GO:0000156">
    <property type="term" value="F:phosphorelay response regulator activity"/>
    <property type="evidence" value="ECO:0007669"/>
    <property type="project" value="InterPro"/>
</dbReference>
<sequence>MAQDAVKYKMIVMGGSAGSLDAILKIVPVLPVRSSTSFLIVIHRKNEPDSLLTELLSARTIMPVKEVEDKEPILPNHLYVAPPDYHLLMENQHWFSLDSSEKIHYSRPSIDVTFESVAETFGPACVGILLSGANADGAEGLKKIKGRKGLTVVQDPATADVQYMPQAAIDLFAVDKVLAPGAIAGLIGTLIG</sequence>
<dbReference type="PANTHER" id="PTHR42872">
    <property type="entry name" value="PROTEIN-GLUTAMATE METHYLESTERASE/PROTEIN-GLUTAMINE GLUTAMINASE"/>
    <property type="match status" value="1"/>
</dbReference>